<evidence type="ECO:0000313" key="4">
    <source>
        <dbReference type="EMBL" id="ARU55671.1"/>
    </source>
</evidence>
<evidence type="ECO:0000313" key="5">
    <source>
        <dbReference type="Proteomes" id="UP000196027"/>
    </source>
</evidence>
<evidence type="ECO:0000256" key="1">
    <source>
        <dbReference type="ARBA" id="ARBA00001966"/>
    </source>
</evidence>
<keyword evidence="5" id="KW-1185">Reference proteome</keyword>
<evidence type="ECO:0000259" key="3">
    <source>
        <dbReference type="Pfam" id="PF13186"/>
    </source>
</evidence>
<dbReference type="InterPro" id="IPR023867">
    <property type="entry name" value="Sulphatase_maturase_rSAM"/>
</dbReference>
<dbReference type="InterPro" id="IPR058240">
    <property type="entry name" value="rSAM_sf"/>
</dbReference>
<dbReference type="PANTHER" id="PTHR43273">
    <property type="entry name" value="ANAEROBIC SULFATASE-MATURATING ENZYME HOMOLOG ASLB-RELATED"/>
    <property type="match status" value="1"/>
</dbReference>
<sequence>MKLQILYRGPLASCNYACGYCPFAKREDDRAARTQDQQALERFVQWVENQAITDNIQILFTPWGEALVRRWYRDAVVKLSHLPQVTKVAIQTNLSVPPDWLAQANIQRTAIWATYHPGETPRKRFIAHIKKLSTMGVACSVGIVGKKEHRAAAEQLRNDLPEHLYLWVNAYKDEPAYYSEEDIRFFKAIDPLFEINLNDYASFGEACQSGYRSVTIDGEGDVRRCHFVSPVMGNIYQQDIREILNPAPCPKACCDCYIGYIFLDKLRLEEHYGDRLLERIPLAFQSTGMSLTLQAHDFGSPRKKGQKQSQDYRSL</sequence>
<dbReference type="InterPro" id="IPR047771">
    <property type="entry name" value="Radical_SAM_STM4011-like"/>
</dbReference>
<dbReference type="InterPro" id="IPR013785">
    <property type="entry name" value="Aldolase_TIM"/>
</dbReference>
<evidence type="ECO:0000256" key="2">
    <source>
        <dbReference type="SAM" id="MobiDB-lite"/>
    </source>
</evidence>
<accession>A0A1Y0I5H8</accession>
<gene>
    <name evidence="4" type="ORF">OLMES_1596</name>
</gene>
<dbReference type="EMBL" id="CP021425">
    <property type="protein sequence ID" value="ARU55671.1"/>
    <property type="molecule type" value="Genomic_DNA"/>
</dbReference>
<dbReference type="GO" id="GO:0016491">
    <property type="term" value="F:oxidoreductase activity"/>
    <property type="evidence" value="ECO:0007669"/>
    <property type="project" value="InterPro"/>
</dbReference>
<organism evidence="4 5">
    <name type="scientific">Oleiphilus messinensis</name>
    <dbReference type="NCBI Taxonomy" id="141451"/>
    <lineage>
        <taxon>Bacteria</taxon>
        <taxon>Pseudomonadati</taxon>
        <taxon>Pseudomonadota</taxon>
        <taxon>Gammaproteobacteria</taxon>
        <taxon>Oceanospirillales</taxon>
        <taxon>Oleiphilaceae</taxon>
        <taxon>Oleiphilus</taxon>
    </lineage>
</organism>
<dbReference type="Gene3D" id="3.20.20.70">
    <property type="entry name" value="Aldolase class I"/>
    <property type="match status" value="1"/>
</dbReference>
<proteinExistence type="predicted"/>
<dbReference type="PANTHER" id="PTHR43273:SF3">
    <property type="entry name" value="ANAEROBIC SULFATASE-MATURATING ENZYME HOMOLOG ASLB-RELATED"/>
    <property type="match status" value="1"/>
</dbReference>
<dbReference type="InterPro" id="IPR023885">
    <property type="entry name" value="4Fe4S-binding_SPASM_dom"/>
</dbReference>
<reference evidence="4 5" key="1">
    <citation type="submission" date="2017-05" db="EMBL/GenBank/DDBJ databases">
        <title>Genomic insights into alkan degradation activity of Oleiphilus messinensis.</title>
        <authorList>
            <person name="Kozyavkin S.A."/>
            <person name="Slesarev A.I."/>
            <person name="Golyshin P.N."/>
            <person name="Korzhenkov A."/>
            <person name="Golyshina O.N."/>
            <person name="Toshchakov S.V."/>
        </authorList>
    </citation>
    <scope>NUCLEOTIDE SEQUENCE [LARGE SCALE GENOMIC DNA]</scope>
    <source>
        <strain evidence="4 5">ME102</strain>
    </source>
</reference>
<protein>
    <submittedName>
        <fullName evidence="4">Radical SAM domain-containing protein</fullName>
    </submittedName>
</protein>
<dbReference type="KEGG" id="ome:OLMES_1596"/>
<dbReference type="NCBIfam" id="NF038073">
    <property type="entry name" value="rSAM_STM4011"/>
    <property type="match status" value="1"/>
</dbReference>
<dbReference type="Proteomes" id="UP000196027">
    <property type="component" value="Chromosome"/>
</dbReference>
<comment type="cofactor">
    <cofactor evidence="1">
        <name>[4Fe-4S] cluster</name>
        <dbReference type="ChEBI" id="CHEBI:49883"/>
    </cofactor>
</comment>
<name>A0A1Y0I5H8_9GAMM</name>
<feature type="domain" description="4Fe4S-binding SPASM" evidence="3">
    <location>
        <begin position="207"/>
        <end position="245"/>
    </location>
</feature>
<dbReference type="SUPFAM" id="SSF102114">
    <property type="entry name" value="Radical SAM enzymes"/>
    <property type="match status" value="1"/>
</dbReference>
<dbReference type="CDD" id="cd01335">
    <property type="entry name" value="Radical_SAM"/>
    <property type="match status" value="1"/>
</dbReference>
<dbReference type="Pfam" id="PF13186">
    <property type="entry name" value="SPASM"/>
    <property type="match status" value="1"/>
</dbReference>
<dbReference type="AlphaFoldDB" id="A0A1Y0I5H8"/>
<feature type="region of interest" description="Disordered" evidence="2">
    <location>
        <begin position="296"/>
        <end position="315"/>
    </location>
</feature>
<dbReference type="RefSeq" id="WP_198343264.1">
    <property type="nucleotide sequence ID" value="NZ_CP021425.1"/>
</dbReference>
<dbReference type="CDD" id="cd21109">
    <property type="entry name" value="SPASM"/>
    <property type="match status" value="1"/>
</dbReference>